<dbReference type="EMBL" id="SRYB01000033">
    <property type="protein sequence ID" value="TGY76967.1"/>
    <property type="molecule type" value="Genomic_DNA"/>
</dbReference>
<evidence type="ECO:0000313" key="1">
    <source>
        <dbReference type="EMBL" id="TGY76967.1"/>
    </source>
</evidence>
<gene>
    <name evidence="1" type="ORF">E5331_16810</name>
</gene>
<comment type="caution">
    <text evidence="1">The sequence shown here is derived from an EMBL/GenBank/DDBJ whole genome shotgun (WGS) entry which is preliminary data.</text>
</comment>
<organism evidence="1 2">
    <name type="scientific">Lepagella muris</name>
    <dbReference type="NCBI Taxonomy" id="3032870"/>
    <lineage>
        <taxon>Bacteria</taxon>
        <taxon>Pseudomonadati</taxon>
        <taxon>Bacteroidota</taxon>
        <taxon>Bacteroidia</taxon>
        <taxon>Bacteroidales</taxon>
        <taxon>Muribaculaceae</taxon>
        <taxon>Lepagella</taxon>
    </lineage>
</organism>
<accession>A0AC61RGU5</accession>
<sequence length="475" mass="54260">MNLTEDLKNPIFKTIGEISDSLGKDVYAVGGFVRDIFLQRPSKDLDFVTVGSGIELAEAVAHHLGPKAHLSVFPNYGTAQVKFRDLELEFVGARKESYNRDSRNPIVEDGTLEDDMRRRDFTINAMAISLNEKSFGELIDPFNGLIDLHSGVIKTPLDPDITFSDDPLRMLRAIRFATQLYKKSDDSENPSYSAFRIDNDTFSAIKRNAQRMEIITRERINDELSKIMRAPKPSVGWRLLDMAGLLPYVFPSLIPLKGVEMKEGKGHKDNFYHTIQVVDNVASRSDNEWLRWAALLHDIAKPTTKRYDPKLGWTFHNHNFIGEKMIPRIFRTMKLPLNEKMKYVAKLVGLHMRPQSVGDQGVTDSAVRRMITDAGNDVEDLMILAESDITSKQPDKVRRQLEGFKKLRERMQYVHDADELRNWKNPVDGNEIMERLGVAPGPEIARLKDIVKEAIIEGEIPYDHDAAWEYLINHK</sequence>
<evidence type="ECO:0000313" key="2">
    <source>
        <dbReference type="Proteomes" id="UP000306319"/>
    </source>
</evidence>
<dbReference type="Proteomes" id="UP000306319">
    <property type="component" value="Unassembled WGS sequence"/>
</dbReference>
<proteinExistence type="predicted"/>
<reference evidence="1" key="1">
    <citation type="submission" date="2019-04" db="EMBL/GenBank/DDBJ databases">
        <title>Microbes associate with the intestines of laboratory mice.</title>
        <authorList>
            <person name="Navarre W."/>
            <person name="Wong E."/>
            <person name="Huang K."/>
            <person name="Tropini C."/>
            <person name="Ng K."/>
            <person name="Yu B."/>
        </authorList>
    </citation>
    <scope>NUCLEOTIDE SEQUENCE</scope>
    <source>
        <strain evidence="1">NM04_E33</strain>
    </source>
</reference>
<keyword evidence="2" id="KW-1185">Reference proteome</keyword>
<name>A0AC61RGU5_9BACT</name>
<protein>
    <submittedName>
        <fullName evidence="1">HD domain-containing protein</fullName>
    </submittedName>
</protein>